<evidence type="ECO:0008006" key="4">
    <source>
        <dbReference type="Google" id="ProtNLM"/>
    </source>
</evidence>
<feature type="transmembrane region" description="Helical" evidence="1">
    <location>
        <begin position="32"/>
        <end position="50"/>
    </location>
</feature>
<dbReference type="OrthoDB" id="8115659at2"/>
<dbReference type="Gene3D" id="1.10.3730.20">
    <property type="match status" value="1"/>
</dbReference>
<organism evidence="2 3">
    <name type="scientific">Neorhizobium lilium</name>
    <dbReference type="NCBI Taxonomy" id="2503024"/>
    <lineage>
        <taxon>Bacteria</taxon>
        <taxon>Pseudomonadati</taxon>
        <taxon>Pseudomonadota</taxon>
        <taxon>Alphaproteobacteria</taxon>
        <taxon>Hyphomicrobiales</taxon>
        <taxon>Rhizobiaceae</taxon>
        <taxon>Rhizobium/Agrobacterium group</taxon>
        <taxon>Neorhizobium</taxon>
    </lineage>
</organism>
<feature type="transmembrane region" description="Helical" evidence="1">
    <location>
        <begin position="87"/>
        <end position="107"/>
    </location>
</feature>
<dbReference type="InterPro" id="IPR037185">
    <property type="entry name" value="EmrE-like"/>
</dbReference>
<name>A0A444LIQ3_9HYPH</name>
<evidence type="ECO:0000256" key="1">
    <source>
        <dbReference type="SAM" id="Phobius"/>
    </source>
</evidence>
<gene>
    <name evidence="2" type="ORF">EPK99_09840</name>
</gene>
<proteinExistence type="predicted"/>
<keyword evidence="1" id="KW-0472">Membrane</keyword>
<comment type="caution">
    <text evidence="2">The sequence shown here is derived from an EMBL/GenBank/DDBJ whole genome shotgun (WGS) entry which is preliminary data.</text>
</comment>
<dbReference type="EMBL" id="SBIP01000002">
    <property type="protein sequence ID" value="RWX78869.1"/>
    <property type="molecule type" value="Genomic_DNA"/>
</dbReference>
<evidence type="ECO:0000313" key="2">
    <source>
        <dbReference type="EMBL" id="RWX78869.1"/>
    </source>
</evidence>
<evidence type="ECO:0000313" key="3">
    <source>
        <dbReference type="Proteomes" id="UP000287687"/>
    </source>
</evidence>
<keyword evidence="1" id="KW-1133">Transmembrane helix</keyword>
<keyword evidence="1" id="KW-0812">Transmembrane</keyword>
<sequence length="111" mass="11512">MNLAFVLWLAGAMAVFLAAATASRAYIANSNILLLLLSLGLYCIGNLMMVKLMREGGLGLAISASAVAQLVLINVIAFAVFGERPSTLQLAGVGLGVVAMVLMLFPLEANS</sequence>
<dbReference type="Proteomes" id="UP000287687">
    <property type="component" value="Unassembled WGS sequence"/>
</dbReference>
<dbReference type="SUPFAM" id="SSF103481">
    <property type="entry name" value="Multidrug resistance efflux transporter EmrE"/>
    <property type="match status" value="1"/>
</dbReference>
<keyword evidence="3" id="KW-1185">Reference proteome</keyword>
<feature type="transmembrane region" description="Helical" evidence="1">
    <location>
        <begin position="57"/>
        <end position="81"/>
    </location>
</feature>
<dbReference type="AlphaFoldDB" id="A0A444LIQ3"/>
<reference evidence="2 3" key="1">
    <citation type="submission" date="2019-01" db="EMBL/GenBank/DDBJ databases">
        <title>The draft genome of Rhizobium sp. 24NR.</title>
        <authorList>
            <person name="Liu L."/>
            <person name="Liang L."/>
            <person name="Shi S."/>
            <person name="Xu L."/>
            <person name="Wang X."/>
            <person name="Li L."/>
            <person name="Zhang X."/>
        </authorList>
    </citation>
    <scope>NUCLEOTIDE SEQUENCE [LARGE SCALE GENOMIC DNA]</scope>
    <source>
        <strain evidence="2 3">24NR</strain>
    </source>
</reference>
<accession>A0A444LIQ3</accession>
<dbReference type="RefSeq" id="WP_128442845.1">
    <property type="nucleotide sequence ID" value="NZ_SBIP01000002.1"/>
</dbReference>
<protein>
    <recommendedName>
        <fullName evidence="4">Glucose uptake protein</fullName>
    </recommendedName>
</protein>